<evidence type="ECO:0000256" key="4">
    <source>
        <dbReference type="ARBA" id="ARBA00022989"/>
    </source>
</evidence>
<keyword evidence="8" id="KW-1185">Reference proteome</keyword>
<dbReference type="RefSeq" id="WP_093395604.1">
    <property type="nucleotide sequence ID" value="NZ_FOUU01000007.1"/>
</dbReference>
<keyword evidence="3 6" id="KW-0812">Transmembrane</keyword>
<dbReference type="OrthoDB" id="9792579at2"/>
<keyword evidence="4 6" id="KW-1133">Transmembrane helix</keyword>
<gene>
    <name evidence="7" type="ORF">SAMN05660836_02088</name>
</gene>
<keyword evidence="5 6" id="KW-0472">Membrane</keyword>
<dbReference type="InterPro" id="IPR001851">
    <property type="entry name" value="ABC_transp_permease"/>
</dbReference>
<evidence type="ECO:0000256" key="6">
    <source>
        <dbReference type="SAM" id="Phobius"/>
    </source>
</evidence>
<dbReference type="Proteomes" id="UP000199611">
    <property type="component" value="Unassembled WGS sequence"/>
</dbReference>
<feature type="transmembrane region" description="Helical" evidence="6">
    <location>
        <begin position="222"/>
        <end position="239"/>
    </location>
</feature>
<evidence type="ECO:0000256" key="3">
    <source>
        <dbReference type="ARBA" id="ARBA00022692"/>
    </source>
</evidence>
<dbReference type="EMBL" id="FOUU01000007">
    <property type="protein sequence ID" value="SFM94974.1"/>
    <property type="molecule type" value="Genomic_DNA"/>
</dbReference>
<dbReference type="Pfam" id="PF02653">
    <property type="entry name" value="BPD_transp_2"/>
    <property type="match status" value="1"/>
</dbReference>
<feature type="transmembrane region" description="Helical" evidence="6">
    <location>
        <begin position="189"/>
        <end position="210"/>
    </location>
</feature>
<organism evidence="7 8">
    <name type="scientific">Thermodesulforhabdus norvegica</name>
    <dbReference type="NCBI Taxonomy" id="39841"/>
    <lineage>
        <taxon>Bacteria</taxon>
        <taxon>Pseudomonadati</taxon>
        <taxon>Thermodesulfobacteriota</taxon>
        <taxon>Syntrophobacteria</taxon>
        <taxon>Syntrophobacterales</taxon>
        <taxon>Thermodesulforhabdaceae</taxon>
        <taxon>Thermodesulforhabdus</taxon>
    </lineage>
</organism>
<accession>A0A1I4V166</accession>
<comment type="subcellular location">
    <subcellularLocation>
        <location evidence="1">Cell membrane</location>
        <topology evidence="1">Multi-pass membrane protein</topology>
    </subcellularLocation>
</comment>
<feature type="transmembrane region" description="Helical" evidence="6">
    <location>
        <begin position="137"/>
        <end position="158"/>
    </location>
</feature>
<dbReference type="PANTHER" id="PTHR43370">
    <property type="entry name" value="SUGAR ABC TRANSPORTER INTEGRAL MEMBRANE PROTEIN-RELATED"/>
    <property type="match status" value="1"/>
</dbReference>
<feature type="transmembrane region" description="Helical" evidence="6">
    <location>
        <begin position="246"/>
        <end position="262"/>
    </location>
</feature>
<feature type="transmembrane region" description="Helical" evidence="6">
    <location>
        <begin position="268"/>
        <end position="285"/>
    </location>
</feature>
<feature type="transmembrane region" description="Helical" evidence="6">
    <location>
        <begin position="60"/>
        <end position="83"/>
    </location>
</feature>
<dbReference type="CDD" id="cd06580">
    <property type="entry name" value="TM_PBP1_transp_TpRbsC_like"/>
    <property type="match status" value="1"/>
</dbReference>
<feature type="transmembrane region" description="Helical" evidence="6">
    <location>
        <begin position="37"/>
        <end position="54"/>
    </location>
</feature>
<dbReference type="GO" id="GO:0005886">
    <property type="term" value="C:plasma membrane"/>
    <property type="evidence" value="ECO:0007669"/>
    <property type="project" value="UniProtKB-SubCell"/>
</dbReference>
<dbReference type="PANTHER" id="PTHR43370:SF2">
    <property type="entry name" value="ABC TRANSPORTER PERMEASE PROTEIN"/>
    <property type="match status" value="1"/>
</dbReference>
<reference evidence="7 8" key="1">
    <citation type="submission" date="2016-10" db="EMBL/GenBank/DDBJ databases">
        <authorList>
            <person name="de Groot N.N."/>
        </authorList>
    </citation>
    <scope>NUCLEOTIDE SEQUENCE [LARGE SCALE GENOMIC DNA]</scope>
    <source>
        <strain evidence="7 8">DSM 9990</strain>
    </source>
</reference>
<evidence type="ECO:0000256" key="2">
    <source>
        <dbReference type="ARBA" id="ARBA00022475"/>
    </source>
</evidence>
<evidence type="ECO:0000256" key="1">
    <source>
        <dbReference type="ARBA" id="ARBA00004651"/>
    </source>
</evidence>
<dbReference type="AlphaFoldDB" id="A0A1I4V166"/>
<sequence length="319" mass="34052">MEISWGLFFGMIVASAAPIVIAGLGETLTEKSGVINLSLDGTILLGAMSGFVIACKTGSTAAGILGAGLAGALVAALLGLLCLLWKAPQVAVGFVLTLTCRDLAYFLGNPFSRIAGPQLDTISLPVLSKLDFIGPAFFHHNIMTYASIVLIPAVWIYLYKTRAGLILRAAGENPEACRARGYKVLRIRFFYLVLGGLLAGMAGAMFSLGIKPGWGRPQGSEGIGWIVLALVIFGGWNPLRVALGAYIFATLQALSSIVQNIWTSVPAQLIQVAPFPLMILTLVFINRPTKPRLREPTFRFLELLKARPPAALGKAFSEH</sequence>
<keyword evidence="2" id="KW-1003">Cell membrane</keyword>
<evidence type="ECO:0000313" key="8">
    <source>
        <dbReference type="Proteomes" id="UP000199611"/>
    </source>
</evidence>
<evidence type="ECO:0000313" key="7">
    <source>
        <dbReference type="EMBL" id="SFM94974.1"/>
    </source>
</evidence>
<dbReference type="STRING" id="39841.SAMN05660836_02088"/>
<protein>
    <submittedName>
        <fullName evidence="7">Nucleoside ABC transporter membrane protein</fullName>
    </submittedName>
</protein>
<dbReference type="GO" id="GO:0022857">
    <property type="term" value="F:transmembrane transporter activity"/>
    <property type="evidence" value="ECO:0007669"/>
    <property type="project" value="InterPro"/>
</dbReference>
<feature type="transmembrane region" description="Helical" evidence="6">
    <location>
        <begin position="6"/>
        <end position="25"/>
    </location>
</feature>
<evidence type="ECO:0000256" key="5">
    <source>
        <dbReference type="ARBA" id="ARBA00023136"/>
    </source>
</evidence>
<name>A0A1I4V166_9BACT</name>
<proteinExistence type="predicted"/>